<dbReference type="Proteomes" id="UP000054729">
    <property type="component" value="Unassembled WGS sequence"/>
</dbReference>
<sequence>MFLLCNHLNAFQYTPNSFSFFSELLYWQVREQGGENWGQVLGPTGPQQTVQFLNAPFKWSPGFRLGIGYGGEGQLWDLSLNYTWYKTQATQAASTDTGEIHSSFLGNFFADNLLGAGLSGPYYHSASLRWNIQHQSLDIELGALIKANEAVHLRPFIGLKTAEMDQSIISIWNTPFNNQTKLPIQTFSSATENIKNDFRGIGPAAGIDSKWPLLIKAHQELALIGRFSGAFLWGDFTMNDLYQNNTPVSITIVNERLTTAATMVKGYIGIEWSKAFQVPLLTIQLGYEGQAWFNQLRYYNFDMGRMNNSLFIQGAVLNASIHC</sequence>
<proteinExistence type="predicted"/>
<dbReference type="Pfam" id="PF05150">
    <property type="entry name" value="Legionella_OMP"/>
    <property type="match status" value="1"/>
</dbReference>
<evidence type="ECO:0000313" key="1">
    <source>
        <dbReference type="EMBL" id="KTD77151.1"/>
    </source>
</evidence>
<evidence type="ECO:0008006" key="3">
    <source>
        <dbReference type="Google" id="ProtNLM"/>
    </source>
</evidence>
<keyword evidence="2" id="KW-1185">Reference proteome</keyword>
<protein>
    <recommendedName>
        <fullName evidence="3">Major outer membrane protein</fullName>
    </recommendedName>
</protein>
<dbReference type="STRING" id="66969.Lwal_1928"/>
<gene>
    <name evidence="1" type="ORF">Lwal_1928</name>
</gene>
<organism evidence="1 2">
    <name type="scientific">Legionella waltersii</name>
    <dbReference type="NCBI Taxonomy" id="66969"/>
    <lineage>
        <taxon>Bacteria</taxon>
        <taxon>Pseudomonadati</taxon>
        <taxon>Pseudomonadota</taxon>
        <taxon>Gammaproteobacteria</taxon>
        <taxon>Legionellales</taxon>
        <taxon>Legionellaceae</taxon>
        <taxon>Legionella</taxon>
    </lineage>
</organism>
<name>A0A0W1A706_9GAMM</name>
<dbReference type="PATRIC" id="fig|66969.6.peg.2099"/>
<reference evidence="1 2" key="1">
    <citation type="submission" date="2015-11" db="EMBL/GenBank/DDBJ databases">
        <title>Genomic analysis of 38 Legionella species identifies large and diverse effector repertoires.</title>
        <authorList>
            <person name="Burstein D."/>
            <person name="Amaro F."/>
            <person name="Zusman T."/>
            <person name="Lifshitz Z."/>
            <person name="Cohen O."/>
            <person name="Gilbert J.A."/>
            <person name="Pupko T."/>
            <person name="Shuman H.A."/>
            <person name="Segal G."/>
        </authorList>
    </citation>
    <scope>NUCLEOTIDE SEQUENCE [LARGE SCALE GENOMIC DNA]</scope>
    <source>
        <strain evidence="1 2">ATCC 51914</strain>
    </source>
</reference>
<evidence type="ECO:0000313" key="2">
    <source>
        <dbReference type="Proteomes" id="UP000054729"/>
    </source>
</evidence>
<dbReference type="EMBL" id="LNZB01000048">
    <property type="protein sequence ID" value="KTD77151.1"/>
    <property type="molecule type" value="Genomic_DNA"/>
</dbReference>
<comment type="caution">
    <text evidence="1">The sequence shown here is derived from an EMBL/GenBank/DDBJ whole genome shotgun (WGS) entry which is preliminary data.</text>
</comment>
<accession>A0A0W1A706</accession>
<dbReference type="InterPro" id="IPR007825">
    <property type="entry name" value="Major_OMP_Legionella"/>
</dbReference>
<dbReference type="AlphaFoldDB" id="A0A0W1A706"/>